<dbReference type="EMBL" id="KI392510">
    <property type="protein sequence ID" value="ERN15064.1"/>
    <property type="molecule type" value="Genomic_DNA"/>
</dbReference>
<accession>U5CY38</accession>
<protein>
    <submittedName>
        <fullName evidence="1">Uncharacterized protein</fullName>
    </submittedName>
</protein>
<sequence length="113" mass="13180">MAEESPGNEKTHKANGCFKLESPGFSGEFLDEQVILWHRAWGEERSFIEEKRNDKFQVGCEASIEFEGKFIYSSEKRNLHMNKIGIEHVEREEKRKLDGDFLAKNLLEFALEN</sequence>
<name>U5CY38_AMBTC</name>
<evidence type="ECO:0000313" key="1">
    <source>
        <dbReference type="EMBL" id="ERN15064.1"/>
    </source>
</evidence>
<reference evidence="2" key="1">
    <citation type="journal article" date="2013" name="Science">
        <title>The Amborella genome and the evolution of flowering plants.</title>
        <authorList>
            <consortium name="Amborella Genome Project"/>
        </authorList>
    </citation>
    <scope>NUCLEOTIDE SEQUENCE [LARGE SCALE GENOMIC DNA]</scope>
</reference>
<proteinExistence type="predicted"/>
<dbReference type="HOGENOM" id="CLU_2136851_0_0_1"/>
<evidence type="ECO:0000313" key="2">
    <source>
        <dbReference type="Proteomes" id="UP000017836"/>
    </source>
</evidence>
<dbReference type="AlphaFoldDB" id="U5CY38"/>
<dbReference type="Proteomes" id="UP000017836">
    <property type="component" value="Unassembled WGS sequence"/>
</dbReference>
<organism evidence="1 2">
    <name type="scientific">Amborella trichopoda</name>
    <dbReference type="NCBI Taxonomy" id="13333"/>
    <lineage>
        <taxon>Eukaryota</taxon>
        <taxon>Viridiplantae</taxon>
        <taxon>Streptophyta</taxon>
        <taxon>Embryophyta</taxon>
        <taxon>Tracheophyta</taxon>
        <taxon>Spermatophyta</taxon>
        <taxon>Magnoliopsida</taxon>
        <taxon>Amborellales</taxon>
        <taxon>Amborellaceae</taxon>
        <taxon>Amborella</taxon>
    </lineage>
</organism>
<keyword evidence="2" id="KW-1185">Reference proteome</keyword>
<dbReference type="Gramene" id="ERN15064">
    <property type="protein sequence ID" value="ERN15064"/>
    <property type="gene ID" value="AMTR_s00056p00028730"/>
</dbReference>
<gene>
    <name evidence="1" type="ORF">AMTR_s00056p00028730</name>
</gene>